<proteinExistence type="predicted"/>
<evidence type="ECO:0000259" key="2">
    <source>
        <dbReference type="PROSITE" id="PS50836"/>
    </source>
</evidence>
<dbReference type="Gene3D" id="2.60.40.1210">
    <property type="entry name" value="Cellobiose dehydrogenase, cytochrome domain"/>
    <property type="match status" value="1"/>
</dbReference>
<dbReference type="PANTHER" id="PTHR47797">
    <property type="entry name" value="DEHYDROGENASE, PUTATIVE (AFU_ORTHOLOGUE AFUA_8G05805)-RELATED"/>
    <property type="match status" value="1"/>
</dbReference>
<dbReference type="Proteomes" id="UP000193411">
    <property type="component" value="Unassembled WGS sequence"/>
</dbReference>
<dbReference type="AlphaFoldDB" id="A0A1Y2HGX6"/>
<dbReference type="PANTHER" id="PTHR47797:SF3">
    <property type="entry name" value="CYTOCHROME B561 DOMAIN-CONTAINING PROTEIN"/>
    <property type="match status" value="1"/>
</dbReference>
<dbReference type="EMBL" id="MCFL01000033">
    <property type="protein sequence ID" value="ORZ33836.1"/>
    <property type="molecule type" value="Genomic_DNA"/>
</dbReference>
<keyword evidence="1" id="KW-0732">Signal</keyword>
<dbReference type="Pfam" id="PF16010">
    <property type="entry name" value="CDH-cyt"/>
    <property type="match status" value="1"/>
</dbReference>
<comment type="caution">
    <text evidence="3">The sequence shown here is derived from an EMBL/GenBank/DDBJ whole genome shotgun (WGS) entry which is preliminary data.</text>
</comment>
<accession>A0A1Y2HGX6</accession>
<feature type="domain" description="DOMON" evidence="2">
    <location>
        <begin position="53"/>
        <end position="178"/>
    </location>
</feature>
<sequence length="269" mass="29159">MLDRDQLRSRAPPRFPPRSALLSRTMACLALALTLMITSAPPVARAGPVQCFANSQLCFQAAATPGNPQSTDFLFTTKVAAGWISVGIGEGMDNADMIMLWRTPAGDWTFSRRLSTGYTRPPAAQQQLYTLVNSTRVADPTTGTFQILVRRPAARPSTNNAADRAVVNAAMPMAWAVYSGSGVGANNLPKHTNEGRFEYVGALDTVSPVCLGRPWLGRAAEREAQGVVGQRGVVRVACRRGRRPCWSMEYAWRWLGACSHLQPSLSHAS</sequence>
<feature type="signal peptide" evidence="1">
    <location>
        <begin position="1"/>
        <end position="46"/>
    </location>
</feature>
<dbReference type="InterPro" id="IPR005018">
    <property type="entry name" value="DOMON_domain"/>
</dbReference>
<dbReference type="PROSITE" id="PS50836">
    <property type="entry name" value="DOMON"/>
    <property type="match status" value="1"/>
</dbReference>
<name>A0A1Y2HGX6_9FUNG</name>
<organism evidence="3 4">
    <name type="scientific">Catenaria anguillulae PL171</name>
    <dbReference type="NCBI Taxonomy" id="765915"/>
    <lineage>
        <taxon>Eukaryota</taxon>
        <taxon>Fungi</taxon>
        <taxon>Fungi incertae sedis</taxon>
        <taxon>Blastocladiomycota</taxon>
        <taxon>Blastocladiomycetes</taxon>
        <taxon>Blastocladiales</taxon>
        <taxon>Catenariaceae</taxon>
        <taxon>Catenaria</taxon>
    </lineage>
</organism>
<evidence type="ECO:0000313" key="4">
    <source>
        <dbReference type="Proteomes" id="UP000193411"/>
    </source>
</evidence>
<keyword evidence="4" id="KW-1185">Reference proteome</keyword>
<feature type="chain" id="PRO_5012666239" description="DOMON domain-containing protein" evidence="1">
    <location>
        <begin position="47"/>
        <end position="269"/>
    </location>
</feature>
<reference evidence="3 4" key="1">
    <citation type="submission" date="2016-07" db="EMBL/GenBank/DDBJ databases">
        <title>Pervasive Adenine N6-methylation of Active Genes in Fungi.</title>
        <authorList>
            <consortium name="DOE Joint Genome Institute"/>
            <person name="Mondo S.J."/>
            <person name="Dannebaum R.O."/>
            <person name="Kuo R.C."/>
            <person name="Labutti K."/>
            <person name="Haridas S."/>
            <person name="Kuo A."/>
            <person name="Salamov A."/>
            <person name="Ahrendt S.R."/>
            <person name="Lipzen A."/>
            <person name="Sullivan W."/>
            <person name="Andreopoulos W.B."/>
            <person name="Clum A."/>
            <person name="Lindquist E."/>
            <person name="Daum C."/>
            <person name="Ramamoorthy G.K."/>
            <person name="Gryganskyi A."/>
            <person name="Culley D."/>
            <person name="Magnuson J.K."/>
            <person name="James T.Y."/>
            <person name="O'Malley M.A."/>
            <person name="Stajich J.E."/>
            <person name="Spatafora J.W."/>
            <person name="Visel A."/>
            <person name="Grigoriev I.V."/>
        </authorList>
    </citation>
    <scope>NUCLEOTIDE SEQUENCE [LARGE SCALE GENOMIC DNA]</scope>
    <source>
        <strain evidence="3 4">PL171</strain>
    </source>
</reference>
<protein>
    <recommendedName>
        <fullName evidence="2">DOMON domain-containing protein</fullName>
    </recommendedName>
</protein>
<dbReference type="InterPro" id="IPR015920">
    <property type="entry name" value="Cellobiose_DH-like_cyt"/>
</dbReference>
<dbReference type="OrthoDB" id="19261at2759"/>
<gene>
    <name evidence="3" type="ORF">BCR44DRAFT_1191639</name>
</gene>
<evidence type="ECO:0000256" key="1">
    <source>
        <dbReference type="SAM" id="SignalP"/>
    </source>
</evidence>
<dbReference type="SUPFAM" id="SSF49344">
    <property type="entry name" value="CBD9-like"/>
    <property type="match status" value="1"/>
</dbReference>
<evidence type="ECO:0000313" key="3">
    <source>
        <dbReference type="EMBL" id="ORZ33836.1"/>
    </source>
</evidence>